<sequence length="181" mass="19830">MLYSIWVFIFSFAFTAVPAFATSIDARGPNVIAETVARSISYAAIARELQSSLIDFTKDKDRITSIQSHKHNTQQVEAVTEAVSHHLEEHVPRWLDIRTAIDSRHGDLLPADGRTVMPRELQDVIDLVSLILRLVLLVVRSVLGLGGHFDSAIEELIKKAVGALAALLPPDLQTPGPYIGG</sequence>
<evidence type="ECO:0000256" key="1">
    <source>
        <dbReference type="SAM" id="SignalP"/>
    </source>
</evidence>
<feature type="chain" id="PRO_5042962638" description="RESC9 N-terminal region domain-containing protein" evidence="1">
    <location>
        <begin position="22"/>
        <end position="181"/>
    </location>
</feature>
<reference evidence="3" key="1">
    <citation type="journal article" date="2023" name="PhytoFront">
        <title>Draft Genome Resources of Seven Strains of Tilletia horrida, Causal Agent of Kernel Smut of Rice.</title>
        <authorList>
            <person name="Khanal S."/>
            <person name="Antony Babu S."/>
            <person name="Zhou X.G."/>
        </authorList>
    </citation>
    <scope>NUCLEOTIDE SEQUENCE</scope>
    <source>
        <strain evidence="3">TX6</strain>
    </source>
</reference>
<evidence type="ECO:0000313" key="3">
    <source>
        <dbReference type="EMBL" id="KAK0542913.1"/>
    </source>
</evidence>
<evidence type="ECO:0000259" key="2">
    <source>
        <dbReference type="Pfam" id="PF26228"/>
    </source>
</evidence>
<keyword evidence="1" id="KW-0732">Signal</keyword>
<dbReference type="Proteomes" id="UP001176517">
    <property type="component" value="Unassembled WGS sequence"/>
</dbReference>
<organism evidence="3 4">
    <name type="scientific">Tilletia horrida</name>
    <dbReference type="NCBI Taxonomy" id="155126"/>
    <lineage>
        <taxon>Eukaryota</taxon>
        <taxon>Fungi</taxon>
        <taxon>Dikarya</taxon>
        <taxon>Basidiomycota</taxon>
        <taxon>Ustilaginomycotina</taxon>
        <taxon>Exobasidiomycetes</taxon>
        <taxon>Tilletiales</taxon>
        <taxon>Tilletiaceae</taxon>
        <taxon>Tilletia</taxon>
    </lineage>
</organism>
<name>A0AAN6GJ82_9BASI</name>
<protein>
    <recommendedName>
        <fullName evidence="2">RESC9 N-terminal region domain-containing protein</fullName>
    </recommendedName>
</protein>
<dbReference type="InterPro" id="IPR058797">
    <property type="entry name" value="RESC9_N"/>
</dbReference>
<keyword evidence="4" id="KW-1185">Reference proteome</keyword>
<dbReference type="EMBL" id="JAPDMZ010000429">
    <property type="protein sequence ID" value="KAK0542913.1"/>
    <property type="molecule type" value="Genomic_DNA"/>
</dbReference>
<gene>
    <name evidence="3" type="ORF">OC846_006594</name>
</gene>
<proteinExistence type="predicted"/>
<feature type="signal peptide" evidence="1">
    <location>
        <begin position="1"/>
        <end position="21"/>
    </location>
</feature>
<comment type="caution">
    <text evidence="3">The sequence shown here is derived from an EMBL/GenBank/DDBJ whole genome shotgun (WGS) entry which is preliminary data.</text>
</comment>
<feature type="domain" description="RESC9 N-terminal region" evidence="2">
    <location>
        <begin position="39"/>
        <end position="179"/>
    </location>
</feature>
<dbReference type="Pfam" id="PF26228">
    <property type="entry name" value="RESC9_N"/>
    <property type="match status" value="1"/>
</dbReference>
<dbReference type="AlphaFoldDB" id="A0AAN6GJ82"/>
<evidence type="ECO:0000313" key="4">
    <source>
        <dbReference type="Proteomes" id="UP001176517"/>
    </source>
</evidence>
<accession>A0AAN6GJ82</accession>